<evidence type="ECO:0000313" key="4">
    <source>
        <dbReference type="Proteomes" id="UP000009168"/>
    </source>
</evidence>
<feature type="region of interest" description="Disordered" evidence="2">
    <location>
        <begin position="75"/>
        <end position="130"/>
    </location>
</feature>
<feature type="coiled-coil region" evidence="1">
    <location>
        <begin position="446"/>
        <end position="498"/>
    </location>
</feature>
<keyword evidence="4" id="KW-1185">Reference proteome</keyword>
<sequence length="1659" mass="194549">MQGTHQVSGNQNIAVSQQNYTLETNMSINNPPSVIQPDNLERKLPERGVTSNYQQQQNLVQSNMALQLVGQDDQYEYNRNPNSANKDQRFQQSSTQSILNKQPQQGGINQSRAAPIRNDTNFNSQVGFQGADLNNKQKSSALPLSNVSMNDYKSQGNQNLFPLNLNQRPETNHVIKTHPSYRQEQIFSQTEKTQYLDNEPGITAIEPDRPSHAPIQNQYYNTVPSQHQQMNRVPANPQADARYANDILAANISPSGQKKFPHKIFDNPPISYRGTHQRVYAGQQRQGEEQMIMGPNEMNRTIQNDENITIYDNNNHPFEQGQEFKYQTPGQGKSFHSNYPGYAQNQYNSTQQGVFGHPSQALAQTNQQGIVQTQHPGYIKNMNYLYQMVPNGKYPPLIYPFMTSDLNLDKETDQLYFRPIEQNIPVILVTLKARVEGKLDLCNEILHVMEQESQYLRKNCEEVQRKFLQTEHICKVEYVSIEDDFEQMQIAIQNINEQMGTIESLQNHIAKQLIQSEPESIRMPIIQDLVLNEYIKQTKLSLEDFKQPFTSNFDNNYLNMIETKNLPQILTDLSKYNKKDRVVMLKSKAQEENNQQLEYIYSFIKHLYDCEALLFNISTEVESALFRYAEFLMDIQKKLVATYTYLNCFINVLNLNITQYQDINQYQHNYEMILNSSKNITDALLGDVKFRYNDYFEQNEKLLNEIEYEKQQLSKSLIEYNLYIRDMLQKGIQMQQKENTPFFIQTPLSRLVVQESHQVDKYKKRLELMDSVIKAFRSLRYTTSQAKEFEQQVDVWYKAQQTKYPTEDQMKEKIQELQAIIIKLIDMRDNLGLHHLQNSHVYLYKEVMEEYEYLSKIIDKIQNIQIEISKQLNQQNLLKGDNNVLVVGQKSQKQIIQLNSVVQGGQINNLPILQEQDDRVKRSRYSPKKYHDDVDRFNYEVNKTRHLLQQNAQRIDLTVMERSKCLDMHEELTNAQTRFQIFVVKTRIEQLINPNKIKQVISSLFLVEELKKKKEKDSDIFEINNELDSLKTQLQSFLSPNENQNNTYQKLLIIKNVISDLAQNYQKLTASFFDAQNCKEMIEQGFTPLHQTMQVFRESCQKHLKSNSKSKVFKQEEIDQISEIIDQYIKNNTNQFIKKSQELEINKDVDISYSHMLFLQQQLSLNLEDVLQLIDEKQRVGVELKVKISAEDYLKQNGINLQKQRDNIEKRKENLKTITSVKGIKNKETLEEVALHIKADEKQLDVVLQTVQNLIMIKLDVQEKLLEQLTFPPSFNIPEGKEVQHLIKFTENLKLQIEKAIDDYEDPLDVPVTTMMTTEGDEPKSEERNFNFSVFEKFPEDKQNENDKVLKSNKNPPEQRLLIIKQSVTKSMKAICKYLDYMIKQLEQQQQQEQKYLQTYNNAIIIMDKVGRKSFLELCDFINNLKTNFDSFCTGLIKVIPYQLKFLVNLIQASKEKYLHFVHEVIIRKYQKENILNLGVLIQKIEDSFDLNYLVNLILENVSRNYTKTEAQVVEHVELIKQCFNYAEEQVSQIEDILDEIHKLIGGAQSNQNLNILLSEIADEDLMYFWQRYFNQVNDFYKTYYDIKKKKIITEDESEIKMIFQQKINNLLVSVQGQTRKVAQEISDKYIQIIANDYNFYMQSLKLDIQHQRSKSKIK</sequence>
<accession>Q23MC8</accession>
<reference evidence="4" key="1">
    <citation type="journal article" date="2006" name="PLoS Biol.">
        <title>Macronuclear genome sequence of the ciliate Tetrahymena thermophila, a model eukaryote.</title>
        <authorList>
            <person name="Eisen J.A."/>
            <person name="Coyne R.S."/>
            <person name="Wu M."/>
            <person name="Wu D."/>
            <person name="Thiagarajan M."/>
            <person name="Wortman J.R."/>
            <person name="Badger J.H."/>
            <person name="Ren Q."/>
            <person name="Amedeo P."/>
            <person name="Jones K.M."/>
            <person name="Tallon L.J."/>
            <person name="Delcher A.L."/>
            <person name="Salzberg S.L."/>
            <person name="Silva J.C."/>
            <person name="Haas B.J."/>
            <person name="Majoros W.H."/>
            <person name="Farzad M."/>
            <person name="Carlton J.M."/>
            <person name="Smith R.K. Jr."/>
            <person name="Garg J."/>
            <person name="Pearlman R.E."/>
            <person name="Karrer K.M."/>
            <person name="Sun L."/>
            <person name="Manning G."/>
            <person name="Elde N.C."/>
            <person name="Turkewitz A.P."/>
            <person name="Asai D.J."/>
            <person name="Wilkes D.E."/>
            <person name="Wang Y."/>
            <person name="Cai H."/>
            <person name="Collins K."/>
            <person name="Stewart B.A."/>
            <person name="Lee S.R."/>
            <person name="Wilamowska K."/>
            <person name="Weinberg Z."/>
            <person name="Ruzzo W.L."/>
            <person name="Wloga D."/>
            <person name="Gaertig J."/>
            <person name="Frankel J."/>
            <person name="Tsao C.-C."/>
            <person name="Gorovsky M.A."/>
            <person name="Keeling P.J."/>
            <person name="Waller R.F."/>
            <person name="Patron N.J."/>
            <person name="Cherry J.M."/>
            <person name="Stover N.A."/>
            <person name="Krieger C.J."/>
            <person name="del Toro C."/>
            <person name="Ryder H.F."/>
            <person name="Williamson S.C."/>
            <person name="Barbeau R.A."/>
            <person name="Hamilton E.P."/>
            <person name="Orias E."/>
        </authorList>
    </citation>
    <scope>NUCLEOTIDE SEQUENCE [LARGE SCALE GENOMIC DNA]</scope>
    <source>
        <strain evidence="4">SB210</strain>
    </source>
</reference>
<feature type="compositionally biased region" description="Polar residues" evidence="2">
    <location>
        <begin position="77"/>
        <end position="130"/>
    </location>
</feature>
<dbReference type="GeneID" id="7823862"/>
<dbReference type="KEGG" id="tet:TTHERM_00621310"/>
<protein>
    <submittedName>
        <fullName evidence="3">Uncharacterized protein</fullName>
    </submittedName>
</protein>
<keyword evidence="1" id="KW-0175">Coiled coil</keyword>
<evidence type="ECO:0000313" key="3">
    <source>
        <dbReference type="EMBL" id="EAR97711.2"/>
    </source>
</evidence>
<dbReference type="RefSeq" id="XP_001017956.2">
    <property type="nucleotide sequence ID" value="XM_001017956.2"/>
</dbReference>
<dbReference type="InParanoid" id="Q23MC8"/>
<organism evidence="3 4">
    <name type="scientific">Tetrahymena thermophila (strain SB210)</name>
    <dbReference type="NCBI Taxonomy" id="312017"/>
    <lineage>
        <taxon>Eukaryota</taxon>
        <taxon>Sar</taxon>
        <taxon>Alveolata</taxon>
        <taxon>Ciliophora</taxon>
        <taxon>Intramacronucleata</taxon>
        <taxon>Oligohymenophorea</taxon>
        <taxon>Hymenostomatida</taxon>
        <taxon>Tetrahymenina</taxon>
        <taxon>Tetrahymenidae</taxon>
        <taxon>Tetrahymena</taxon>
    </lineage>
</organism>
<evidence type="ECO:0000256" key="2">
    <source>
        <dbReference type="SAM" id="MobiDB-lite"/>
    </source>
</evidence>
<name>Q23MC8_TETTS</name>
<dbReference type="HOGENOM" id="CLU_308950_0_0_1"/>
<dbReference type="Proteomes" id="UP000009168">
    <property type="component" value="Unassembled WGS sequence"/>
</dbReference>
<proteinExistence type="predicted"/>
<gene>
    <name evidence="3" type="ORF">TTHERM_00621310</name>
</gene>
<dbReference type="EMBL" id="GG662661">
    <property type="protein sequence ID" value="EAR97711.2"/>
    <property type="molecule type" value="Genomic_DNA"/>
</dbReference>
<evidence type="ECO:0000256" key="1">
    <source>
        <dbReference type="SAM" id="Coils"/>
    </source>
</evidence>